<dbReference type="EMBL" id="WHWC01000011">
    <property type="protein sequence ID" value="KAG8374115.1"/>
    <property type="molecule type" value="Genomic_DNA"/>
</dbReference>
<dbReference type="CDD" id="cd09917">
    <property type="entry name" value="F-box_SF"/>
    <property type="match status" value="1"/>
</dbReference>
<gene>
    <name evidence="2" type="ORF">BUALT_Bualt11G0097300</name>
</gene>
<dbReference type="SUPFAM" id="SSF81383">
    <property type="entry name" value="F-box domain"/>
    <property type="match status" value="1"/>
</dbReference>
<proteinExistence type="predicted"/>
<dbReference type="Pfam" id="PF03478">
    <property type="entry name" value="Beta-prop_KIB1-4"/>
    <property type="match status" value="1"/>
</dbReference>
<dbReference type="PANTHER" id="PTHR33127:SF5">
    <property type="entry name" value="TRANSMEMBRANE PROTEIN"/>
    <property type="match status" value="1"/>
</dbReference>
<comment type="caution">
    <text evidence="2">The sequence shown here is derived from an EMBL/GenBank/DDBJ whole genome shotgun (WGS) entry which is preliminary data.</text>
</comment>
<dbReference type="AlphaFoldDB" id="A0AAV6X4N7"/>
<evidence type="ECO:0000259" key="1">
    <source>
        <dbReference type="PROSITE" id="PS50181"/>
    </source>
</evidence>
<dbReference type="PANTHER" id="PTHR33127">
    <property type="entry name" value="TRANSMEMBRANE PROTEIN"/>
    <property type="match status" value="1"/>
</dbReference>
<sequence>MAGRRSENLTSLGEVIGENTSFSSGQPHVQITELDLPTELLEKILSQLTLRENICASAVCRRWNAVGTSVRVADKAPWLMIFPPPHESGDLYEFYDPSQHQSYFIEFPELCDSRFSYTKDCWLLMYNYNTNCVFFFCPYTRELIKLPKLGLPCHIAAFSASPKCPSCVIFTLADVSRTVVAISTCRPGATQWTTVTYQNQHQFPSCIWNKIVFCRDIFCCLNRNGFLGVYNPEKGTWVVHPTHHLPNFLKNSYSHICLRGKFMAEHDGDIFLIHTSGKNPVVFKLDETNKVWVKMENLGGTTIFVNFLCSYVRTDLLGEMRKRIYFPKVQFDGKPCVSYSFDNGRYYPQNPSHDLNGPGPFESIWIEAPEHLSTFLESCCLPDNNNDEEDS</sequence>
<organism evidence="2 3">
    <name type="scientific">Buddleja alternifolia</name>
    <dbReference type="NCBI Taxonomy" id="168488"/>
    <lineage>
        <taxon>Eukaryota</taxon>
        <taxon>Viridiplantae</taxon>
        <taxon>Streptophyta</taxon>
        <taxon>Embryophyta</taxon>
        <taxon>Tracheophyta</taxon>
        <taxon>Spermatophyta</taxon>
        <taxon>Magnoliopsida</taxon>
        <taxon>eudicotyledons</taxon>
        <taxon>Gunneridae</taxon>
        <taxon>Pentapetalae</taxon>
        <taxon>asterids</taxon>
        <taxon>lamiids</taxon>
        <taxon>Lamiales</taxon>
        <taxon>Scrophulariaceae</taxon>
        <taxon>Buddlejeae</taxon>
        <taxon>Buddleja</taxon>
    </lineage>
</organism>
<dbReference type="InterPro" id="IPR005174">
    <property type="entry name" value="KIB1-4_b-propeller"/>
</dbReference>
<evidence type="ECO:0000313" key="3">
    <source>
        <dbReference type="Proteomes" id="UP000826271"/>
    </source>
</evidence>
<accession>A0AAV6X4N7</accession>
<keyword evidence="3" id="KW-1185">Reference proteome</keyword>
<reference evidence="2" key="1">
    <citation type="submission" date="2019-10" db="EMBL/GenBank/DDBJ databases">
        <authorList>
            <person name="Zhang R."/>
            <person name="Pan Y."/>
            <person name="Wang J."/>
            <person name="Ma R."/>
            <person name="Yu S."/>
        </authorList>
    </citation>
    <scope>NUCLEOTIDE SEQUENCE</scope>
    <source>
        <strain evidence="2">LA-IB0</strain>
        <tissue evidence="2">Leaf</tissue>
    </source>
</reference>
<evidence type="ECO:0000313" key="2">
    <source>
        <dbReference type="EMBL" id="KAG8374115.1"/>
    </source>
</evidence>
<dbReference type="Gene3D" id="1.20.1280.50">
    <property type="match status" value="1"/>
</dbReference>
<dbReference type="InterPro" id="IPR036047">
    <property type="entry name" value="F-box-like_dom_sf"/>
</dbReference>
<dbReference type="InterPro" id="IPR011043">
    <property type="entry name" value="Gal_Oxase/kelch_b-propeller"/>
</dbReference>
<feature type="domain" description="F-box" evidence="1">
    <location>
        <begin position="30"/>
        <end position="81"/>
    </location>
</feature>
<dbReference type="Pfam" id="PF12937">
    <property type="entry name" value="F-box-like"/>
    <property type="match status" value="1"/>
</dbReference>
<protein>
    <recommendedName>
        <fullName evidence="1">F-box domain-containing protein</fullName>
    </recommendedName>
</protein>
<dbReference type="SUPFAM" id="SSF50965">
    <property type="entry name" value="Galactose oxidase, central domain"/>
    <property type="match status" value="1"/>
</dbReference>
<name>A0AAV6X4N7_9LAMI</name>
<dbReference type="InterPro" id="IPR001810">
    <property type="entry name" value="F-box_dom"/>
</dbReference>
<dbReference type="PROSITE" id="PS50181">
    <property type="entry name" value="FBOX"/>
    <property type="match status" value="1"/>
</dbReference>
<dbReference type="Proteomes" id="UP000826271">
    <property type="component" value="Unassembled WGS sequence"/>
</dbReference>